<dbReference type="SUPFAM" id="SSF52540">
    <property type="entry name" value="P-loop containing nucleoside triphosphate hydrolases"/>
    <property type="match status" value="1"/>
</dbReference>
<dbReference type="Gene3D" id="3.40.50.300">
    <property type="entry name" value="P-loop containing nucleotide triphosphate hydrolases"/>
    <property type="match status" value="2"/>
</dbReference>
<evidence type="ECO:0000313" key="3">
    <source>
        <dbReference type="Proteomes" id="UP001194098"/>
    </source>
</evidence>
<dbReference type="InterPro" id="IPR027417">
    <property type="entry name" value="P-loop_NTPase"/>
</dbReference>
<proteinExistence type="predicted"/>
<dbReference type="InterPro" id="IPR002789">
    <property type="entry name" value="HerA_central"/>
</dbReference>
<dbReference type="Proteomes" id="UP001194098">
    <property type="component" value="Unassembled WGS sequence"/>
</dbReference>
<organism evidence="2 3">
    <name type="scientific">Clostridium beijerinckii</name>
    <name type="common">Clostridium MP</name>
    <dbReference type="NCBI Taxonomy" id="1520"/>
    <lineage>
        <taxon>Bacteria</taxon>
        <taxon>Bacillati</taxon>
        <taxon>Bacillota</taxon>
        <taxon>Clostridia</taxon>
        <taxon>Eubacteriales</taxon>
        <taxon>Clostridiaceae</taxon>
        <taxon>Clostridium</taxon>
    </lineage>
</organism>
<dbReference type="AlphaFoldDB" id="A0AAW3W1Q7"/>
<comment type="caution">
    <text evidence="2">The sequence shown here is derived from an EMBL/GenBank/DDBJ whole genome shotgun (WGS) entry which is preliminary data.</text>
</comment>
<sequence>MSNAEVISVLPNKIRIKVKKLEDFKLAEEKFSVGSYVRVSDSEDCAIIAMIENFMIEQENEEGERNYILEAIPIGFLDSDGNFSRGGNNIAIPPTEVKPAHAEEIQKIYSQIDEKKRFSFSKLSQNKHIDVPLDGDKFFNKHIAIVGSTGSGKSHTVAKVIQEATEMKESKYEGLNNSHIIIFDIHSEYKEAFPKANYLDISNIYLPYWLMNGEELEELLVESGEFQAYNQVSLLRRVITRNKQNKNDSSNIVFDTPVKFSITEVLNCITNLSKETRNYKKTSEMMIKGGSKEFDTDEEKYDYYFNQEHNFEEIKSQSVSKGTYNDGTLEKFISRIRNKITDKRLDFMFGEVANNMSFEKVLIELLGYKEKNESNVTVIDLSGVPFEVLSITVSLISRLLFEYGYYLKKFEASRCLTPLLLVYEEAHKYVPKIQEAKYNSAKISIERIAKEGRKYGVTLVIVSQRPSEISETIFSQCNNFISMRLTNPQDQNYVKRLLPDSLGPITDSLPTLGSGEAIIIGDAIIMPSLVKINKCSPQPSSNDIQYLQEWKREWQGVDFGKIVNGMH</sequence>
<dbReference type="EMBL" id="JABAGV010000001">
    <property type="protein sequence ID" value="MBC2473125.1"/>
    <property type="molecule type" value="Genomic_DNA"/>
</dbReference>
<dbReference type="GO" id="GO:0005524">
    <property type="term" value="F:ATP binding"/>
    <property type="evidence" value="ECO:0007669"/>
    <property type="project" value="UniProtKB-KW"/>
</dbReference>
<keyword evidence="2" id="KW-0547">Nucleotide-binding</keyword>
<feature type="domain" description="Helicase HerA central" evidence="1">
    <location>
        <begin position="122"/>
        <end position="399"/>
    </location>
</feature>
<reference evidence="2" key="2">
    <citation type="journal article" date="2022" name="Nat. Biotechnol.">
        <title>Carbon-negative production of acetone and isopropanol by gas fermentation at industrial pilot scale.</title>
        <authorList>
            <person name="Liew F.E."/>
            <person name="Nogle R."/>
            <person name="Abdalla T."/>
            <person name="Rasor B.J."/>
            <person name="Canter C."/>
            <person name="Jensen R.O."/>
            <person name="Wang L."/>
            <person name="Strutz J."/>
            <person name="Chirania P."/>
            <person name="De Tissera S."/>
            <person name="Mueller A.P."/>
            <person name="Ruan Z."/>
            <person name="Gao A."/>
            <person name="Tran L."/>
            <person name="Engle N.L."/>
            <person name="Bromley J.C."/>
            <person name="Daniell J."/>
            <person name="Conrado R."/>
            <person name="Tschaplinski T.J."/>
            <person name="Giannone R.J."/>
            <person name="Hettich R.L."/>
            <person name="Karim A.S."/>
            <person name="Simpson S.D."/>
            <person name="Brown S.D."/>
            <person name="Leang C."/>
            <person name="Jewett M.C."/>
            <person name="Kopke M."/>
        </authorList>
    </citation>
    <scope>NUCLEOTIDE SEQUENCE</scope>
    <source>
        <strain evidence="2">DJ015</strain>
    </source>
</reference>
<dbReference type="InterPro" id="IPR008571">
    <property type="entry name" value="HerA-like"/>
</dbReference>
<accession>A0AAW3W1Q7</accession>
<dbReference type="Pfam" id="PF01935">
    <property type="entry name" value="DUF87"/>
    <property type="match status" value="1"/>
</dbReference>
<name>A0AAW3W1Q7_CLOBE</name>
<reference evidence="2" key="1">
    <citation type="submission" date="2020-04" db="EMBL/GenBank/DDBJ databases">
        <authorList>
            <person name="Brown S."/>
        </authorList>
    </citation>
    <scope>NUCLEOTIDE SEQUENCE</scope>
    <source>
        <strain evidence="2">DJ015</strain>
    </source>
</reference>
<dbReference type="PANTHER" id="PTHR42957">
    <property type="entry name" value="HELICASE MJ1565-RELATED"/>
    <property type="match status" value="1"/>
</dbReference>
<evidence type="ECO:0000259" key="1">
    <source>
        <dbReference type="Pfam" id="PF01935"/>
    </source>
</evidence>
<keyword evidence="2" id="KW-0067">ATP-binding</keyword>
<gene>
    <name evidence="2" type="ORF">HGI39_00070</name>
</gene>
<dbReference type="CDD" id="cd01127">
    <property type="entry name" value="TrwB_TraG_TraD_VirD4"/>
    <property type="match status" value="1"/>
</dbReference>
<protein>
    <submittedName>
        <fullName evidence="2">ATP-binding protein</fullName>
    </submittedName>
</protein>
<evidence type="ECO:0000313" key="2">
    <source>
        <dbReference type="EMBL" id="MBC2473125.1"/>
    </source>
</evidence>
<dbReference type="RefSeq" id="WP_171779621.1">
    <property type="nucleotide sequence ID" value="NZ_JABAGV010000001.1"/>
</dbReference>
<dbReference type="PANTHER" id="PTHR42957:SF1">
    <property type="entry name" value="HELICASE MJ1565-RELATED"/>
    <property type="match status" value="1"/>
</dbReference>